<proteinExistence type="predicted"/>
<dbReference type="AlphaFoldDB" id="A0A1J9QN80"/>
<feature type="region of interest" description="Disordered" evidence="1">
    <location>
        <begin position="1"/>
        <end position="37"/>
    </location>
</feature>
<name>A0A1J9QN80_9EURO</name>
<dbReference type="Proteomes" id="UP000242791">
    <property type="component" value="Unassembled WGS sequence"/>
</dbReference>
<dbReference type="EMBL" id="LGTZ01002209">
    <property type="protein sequence ID" value="OJD17316.1"/>
    <property type="molecule type" value="Genomic_DNA"/>
</dbReference>
<sequence>RVPVGRRSSKDRAQNQSDHALASFWSGPSRTEHNNPLRRGRFLLSPWYEDQARRELYRHQTETHAELRSILFGTAHSAGNPTIETRNVSARTPD</sequence>
<reference evidence="2 3" key="1">
    <citation type="submission" date="2015-08" db="EMBL/GenBank/DDBJ databases">
        <title>Emmonsia species relationships and genome sequence.</title>
        <authorList>
            <person name="Cuomo C.A."/>
            <person name="Schwartz I.S."/>
            <person name="Kenyon C."/>
            <person name="De Hoog G.S."/>
            <person name="Govender N.P."/>
            <person name="Botha A."/>
            <person name="Moreno L."/>
            <person name="De Vries M."/>
            <person name="Munoz J.F."/>
            <person name="Stielow J.B."/>
        </authorList>
    </citation>
    <scope>NUCLEOTIDE SEQUENCE [LARGE SCALE GENOMIC DNA]</scope>
    <source>
        <strain evidence="2 3">EI222</strain>
    </source>
</reference>
<protein>
    <submittedName>
        <fullName evidence="2">Uncharacterized protein</fullName>
    </submittedName>
</protein>
<evidence type="ECO:0000313" key="3">
    <source>
        <dbReference type="Proteomes" id="UP000242791"/>
    </source>
</evidence>
<accession>A0A1J9QN80</accession>
<keyword evidence="3" id="KW-1185">Reference proteome</keyword>
<evidence type="ECO:0000256" key="1">
    <source>
        <dbReference type="SAM" id="MobiDB-lite"/>
    </source>
</evidence>
<gene>
    <name evidence="2" type="ORF">ACJ73_08808</name>
</gene>
<comment type="caution">
    <text evidence="2">The sequence shown here is derived from an EMBL/GenBank/DDBJ whole genome shotgun (WGS) entry which is preliminary data.</text>
</comment>
<feature type="non-terminal residue" evidence="2">
    <location>
        <position position="1"/>
    </location>
</feature>
<organism evidence="2 3">
    <name type="scientific">Blastomyces percursus</name>
    <dbReference type="NCBI Taxonomy" id="1658174"/>
    <lineage>
        <taxon>Eukaryota</taxon>
        <taxon>Fungi</taxon>
        <taxon>Dikarya</taxon>
        <taxon>Ascomycota</taxon>
        <taxon>Pezizomycotina</taxon>
        <taxon>Eurotiomycetes</taxon>
        <taxon>Eurotiomycetidae</taxon>
        <taxon>Onygenales</taxon>
        <taxon>Ajellomycetaceae</taxon>
        <taxon>Blastomyces</taxon>
    </lineage>
</organism>
<evidence type="ECO:0000313" key="2">
    <source>
        <dbReference type="EMBL" id="OJD17316.1"/>
    </source>
</evidence>
<dbReference type="VEuPathDB" id="FungiDB:ACJ73_08808"/>